<dbReference type="EMBL" id="JAUUTY010000002">
    <property type="protein sequence ID" value="KAK1686309.1"/>
    <property type="molecule type" value="Genomic_DNA"/>
</dbReference>
<name>A0AAD8TR81_LOLMU</name>
<evidence type="ECO:0000313" key="3">
    <source>
        <dbReference type="EMBL" id="KAK1686301.1"/>
    </source>
</evidence>
<evidence type="ECO:0000313" key="6">
    <source>
        <dbReference type="Proteomes" id="UP001231189"/>
    </source>
</evidence>
<dbReference type="PROSITE" id="PS50181">
    <property type="entry name" value="FBOX"/>
    <property type="match status" value="1"/>
</dbReference>
<dbReference type="PANTHER" id="PTHR31900">
    <property type="entry name" value="F-BOX/RNI SUPERFAMILY PROTEIN-RELATED"/>
    <property type="match status" value="1"/>
</dbReference>
<comment type="caution">
    <text evidence="5">The sequence shown here is derived from an EMBL/GenBank/DDBJ whole genome shotgun (WGS) entry which is preliminary data.</text>
</comment>
<accession>A0AAD8TR81</accession>
<dbReference type="InterPro" id="IPR036047">
    <property type="entry name" value="F-box-like_dom_sf"/>
</dbReference>
<dbReference type="Proteomes" id="UP001231189">
    <property type="component" value="Unassembled WGS sequence"/>
</dbReference>
<dbReference type="InterPro" id="IPR055411">
    <property type="entry name" value="LRR_FXL15/At3g58940/PEG3-like"/>
</dbReference>
<dbReference type="SUPFAM" id="SSF52047">
    <property type="entry name" value="RNI-like"/>
    <property type="match status" value="1"/>
</dbReference>
<dbReference type="SUPFAM" id="SSF81383">
    <property type="entry name" value="F-box domain"/>
    <property type="match status" value="1"/>
</dbReference>
<evidence type="ECO:0000313" key="4">
    <source>
        <dbReference type="EMBL" id="KAK1686305.1"/>
    </source>
</evidence>
<gene>
    <name evidence="3" type="ORF">QYE76_047149</name>
    <name evidence="4" type="ORF">QYE76_047153</name>
    <name evidence="5" type="ORF">QYE76_047157</name>
</gene>
<dbReference type="Gene3D" id="1.20.1280.50">
    <property type="match status" value="1"/>
</dbReference>
<proteinExistence type="predicted"/>
<reference evidence="5" key="1">
    <citation type="submission" date="2023-07" db="EMBL/GenBank/DDBJ databases">
        <title>A chromosome-level genome assembly of Lolium multiflorum.</title>
        <authorList>
            <person name="Chen Y."/>
            <person name="Copetti D."/>
            <person name="Kolliker R."/>
            <person name="Studer B."/>
        </authorList>
    </citation>
    <scope>NUCLEOTIDE SEQUENCE</scope>
    <source>
        <strain evidence="5">02402/16</strain>
        <tissue evidence="5">Leaf</tissue>
    </source>
</reference>
<dbReference type="Gene3D" id="3.80.10.10">
    <property type="entry name" value="Ribonuclease Inhibitor"/>
    <property type="match status" value="1"/>
</dbReference>
<keyword evidence="6" id="KW-1185">Reference proteome</keyword>
<protein>
    <recommendedName>
        <fullName evidence="2">F-box domain-containing protein</fullName>
    </recommendedName>
</protein>
<dbReference type="InterPro" id="IPR001810">
    <property type="entry name" value="F-box_dom"/>
</dbReference>
<dbReference type="InterPro" id="IPR032675">
    <property type="entry name" value="LRR_dom_sf"/>
</dbReference>
<feature type="compositionally biased region" description="Acidic residues" evidence="1">
    <location>
        <begin position="389"/>
        <end position="398"/>
    </location>
</feature>
<dbReference type="PANTHER" id="PTHR31900:SF30">
    <property type="entry name" value="SUPERFAMILY PROTEIN, PUTATIVE-RELATED"/>
    <property type="match status" value="1"/>
</dbReference>
<dbReference type="AlphaFoldDB" id="A0AAD8TR81"/>
<evidence type="ECO:0000256" key="1">
    <source>
        <dbReference type="SAM" id="MobiDB-lite"/>
    </source>
</evidence>
<organism evidence="5 6">
    <name type="scientific">Lolium multiflorum</name>
    <name type="common">Italian ryegrass</name>
    <name type="synonym">Lolium perenne subsp. multiflorum</name>
    <dbReference type="NCBI Taxonomy" id="4521"/>
    <lineage>
        <taxon>Eukaryota</taxon>
        <taxon>Viridiplantae</taxon>
        <taxon>Streptophyta</taxon>
        <taxon>Embryophyta</taxon>
        <taxon>Tracheophyta</taxon>
        <taxon>Spermatophyta</taxon>
        <taxon>Magnoliopsida</taxon>
        <taxon>Liliopsida</taxon>
        <taxon>Poales</taxon>
        <taxon>Poaceae</taxon>
        <taxon>BOP clade</taxon>
        <taxon>Pooideae</taxon>
        <taxon>Poodae</taxon>
        <taxon>Poeae</taxon>
        <taxon>Poeae Chloroplast Group 2 (Poeae type)</taxon>
        <taxon>Loliodinae</taxon>
        <taxon>Loliinae</taxon>
        <taxon>Lolium</taxon>
    </lineage>
</organism>
<dbReference type="Pfam" id="PF00646">
    <property type="entry name" value="F-box"/>
    <property type="match status" value="1"/>
</dbReference>
<dbReference type="EMBL" id="JAUUTY010000002">
    <property type="protein sequence ID" value="KAK1686305.1"/>
    <property type="molecule type" value="Genomic_DNA"/>
</dbReference>
<evidence type="ECO:0000259" key="2">
    <source>
        <dbReference type="PROSITE" id="PS50181"/>
    </source>
</evidence>
<dbReference type="InterPro" id="IPR050232">
    <property type="entry name" value="FBL13/AtMIF1-like"/>
</dbReference>
<sequence length="587" mass="66237">MKNQRRKDRLSALPDETLHRILSHLSSDKAVRTSSLSRRWHHVYAGVPVVDLVDPKSGRNKYDLPDHNFRIRYEAKVCFDQKVTGAILCKAARTPIRTFRLDAFNPPRGLLDQWIIIVVSSGVVEEIDVKLRYWEFSGRRLCPFGSSDEASADFDKCDKKRYVKTQHHLFGCPALRRIRLTNWTLDLPPPLGAVMSSLDTLCLTRIMDPKDLLQQLLANCPRLTDLTLQECPSLKKITVTSAHLRSFAMICCHNATRVKLTSSCLRSLHYQGGLPRKSLFKLANYAGVVALKIEICQDLSEKEPTEFAPANKLIRRCTKLAYLHLSLDPSMAYCSSFAVPSLPHFRQLGLQCCLWDDQDVRSVAVLLRDTHNLEVLSLFLQGHESESDTEHEDDDDWVDYTKPEDDGGDGDYTEPGDSAGDGVDYTEPGDNASDGVDYTAPEDHGNDCTNYTDPDCHADDGVDYSQLTDSFWQMYIRCLDDKLRRINIRDYEGLQLEKILVKFLLSKAVALEEVSVTLMVGRSQNKREIAKELWSWITYAGTGLRQAERGGVGTHTAQQLIGRPSAGEARLPQAIGKGSCRRERIYV</sequence>
<evidence type="ECO:0000313" key="5">
    <source>
        <dbReference type="EMBL" id="KAK1686309.1"/>
    </source>
</evidence>
<feature type="domain" description="F-box" evidence="2">
    <location>
        <begin position="7"/>
        <end position="43"/>
    </location>
</feature>
<dbReference type="Pfam" id="PF24758">
    <property type="entry name" value="LRR_At5g56370"/>
    <property type="match status" value="1"/>
</dbReference>
<dbReference type="EMBL" id="JAUUTY010000002">
    <property type="protein sequence ID" value="KAK1686301.1"/>
    <property type="molecule type" value="Genomic_DNA"/>
</dbReference>
<feature type="region of interest" description="Disordered" evidence="1">
    <location>
        <begin position="383"/>
        <end position="446"/>
    </location>
</feature>